<dbReference type="EC" id="2.4.1.-" evidence="14"/>
<keyword evidence="8 14" id="KW-1133">Transmembrane helix</keyword>
<accession>A0A4W2ETD0</accession>
<evidence type="ECO:0000256" key="3">
    <source>
        <dbReference type="ARBA" id="ARBA00008661"/>
    </source>
</evidence>
<proteinExistence type="inferred from homology"/>
<dbReference type="STRING" id="30522.A0A4W2ETD0"/>
<dbReference type="GO" id="GO:0030148">
    <property type="term" value="P:sphingolipid biosynthetic process"/>
    <property type="evidence" value="ECO:0007669"/>
    <property type="project" value="UniProtKB-ARBA"/>
</dbReference>
<dbReference type="GO" id="GO:0047256">
    <property type="term" value="F:lactosylceramide 1,3-N-acetyl-beta-D-glucosaminyltransferase activity"/>
    <property type="evidence" value="ECO:0007669"/>
    <property type="project" value="UniProtKB-EC"/>
</dbReference>
<dbReference type="FunFam" id="3.90.550.50:FF:000019">
    <property type="entry name" value="Hexosyltransferase"/>
    <property type="match status" value="1"/>
</dbReference>
<comment type="subcellular location">
    <subcellularLocation>
        <location evidence="1 14">Golgi apparatus membrane</location>
        <topology evidence="1 14">Single-pass type II membrane protein</topology>
    </subcellularLocation>
</comment>
<dbReference type="Pfam" id="PF01762">
    <property type="entry name" value="Galactosyl_T"/>
    <property type="match status" value="1"/>
</dbReference>
<dbReference type="PANTHER" id="PTHR11214:SF21">
    <property type="entry name" value="LACTOSYLCERAMIDE 1,3-N-ACETYL-BETA-D-GLUCOSAMINYLTRANSFERASE"/>
    <property type="match status" value="1"/>
</dbReference>
<dbReference type="Gene3D" id="3.90.550.50">
    <property type="match status" value="1"/>
</dbReference>
<keyword evidence="9 14" id="KW-0333">Golgi apparatus</keyword>
<evidence type="ECO:0000256" key="13">
    <source>
        <dbReference type="ARBA" id="ARBA00049239"/>
    </source>
</evidence>
<reference evidence="15" key="2">
    <citation type="submission" date="2025-08" db="UniProtKB">
        <authorList>
            <consortium name="Ensembl"/>
        </authorList>
    </citation>
    <scope>IDENTIFICATION</scope>
</reference>
<organism evidence="15 16">
    <name type="scientific">Bos indicus x Bos taurus</name>
    <name type="common">Hybrid cattle</name>
    <dbReference type="NCBI Taxonomy" id="30522"/>
    <lineage>
        <taxon>Eukaryota</taxon>
        <taxon>Metazoa</taxon>
        <taxon>Chordata</taxon>
        <taxon>Craniata</taxon>
        <taxon>Vertebrata</taxon>
        <taxon>Euteleostomi</taxon>
        <taxon>Mammalia</taxon>
        <taxon>Eutheria</taxon>
        <taxon>Laurasiatheria</taxon>
        <taxon>Artiodactyla</taxon>
        <taxon>Ruminantia</taxon>
        <taxon>Pecora</taxon>
        <taxon>Bovidae</taxon>
        <taxon>Bovinae</taxon>
        <taxon>Bos</taxon>
    </lineage>
</organism>
<reference evidence="15" key="3">
    <citation type="submission" date="2025-09" db="UniProtKB">
        <authorList>
            <consortium name="Ensembl"/>
        </authorList>
    </citation>
    <scope>IDENTIFICATION</scope>
</reference>
<dbReference type="AlphaFoldDB" id="A0A4W2ETD0"/>
<name>A0A4W2ETD0_BOBOX</name>
<evidence type="ECO:0000256" key="9">
    <source>
        <dbReference type="ARBA" id="ARBA00023034"/>
    </source>
</evidence>
<dbReference type="GO" id="GO:0006493">
    <property type="term" value="P:protein O-linked glycosylation"/>
    <property type="evidence" value="ECO:0007669"/>
    <property type="project" value="TreeGrafter"/>
</dbReference>
<dbReference type="Proteomes" id="UP000314981">
    <property type="component" value="Chromosome 1"/>
</dbReference>
<feature type="transmembrane region" description="Helical" evidence="14">
    <location>
        <begin position="20"/>
        <end position="36"/>
    </location>
</feature>
<evidence type="ECO:0000256" key="1">
    <source>
        <dbReference type="ARBA" id="ARBA00004323"/>
    </source>
</evidence>
<evidence type="ECO:0000256" key="8">
    <source>
        <dbReference type="ARBA" id="ARBA00022989"/>
    </source>
</evidence>
<keyword evidence="4 14" id="KW-0328">Glycosyltransferase</keyword>
<comment type="similarity">
    <text evidence="3 14">Belongs to the glycosyltransferase 31 family.</text>
</comment>
<evidence type="ECO:0000313" key="15">
    <source>
        <dbReference type="Ensembl" id="ENSBIXP00000040007.1"/>
    </source>
</evidence>
<keyword evidence="5" id="KW-0808">Transferase</keyword>
<keyword evidence="10 14" id="KW-0472">Membrane</keyword>
<evidence type="ECO:0000256" key="11">
    <source>
        <dbReference type="ARBA" id="ARBA00023180"/>
    </source>
</evidence>
<gene>
    <name evidence="15" type="primary">B3GNT5</name>
</gene>
<keyword evidence="7 14" id="KW-0735">Signal-anchor</keyword>
<dbReference type="InterPro" id="IPR002659">
    <property type="entry name" value="Glyco_trans_31"/>
</dbReference>
<evidence type="ECO:0000256" key="2">
    <source>
        <dbReference type="ARBA" id="ARBA00004922"/>
    </source>
</evidence>
<evidence type="ECO:0000313" key="16">
    <source>
        <dbReference type="Proteomes" id="UP000314981"/>
    </source>
</evidence>
<keyword evidence="16" id="KW-1185">Reference proteome</keyword>
<comment type="catalytic activity">
    <reaction evidence="12">
        <text>a neolactoside nLc4Cer(d18:1(4E)) + UDP-N-acetyl-alpha-D-glucosamine = a neolactoside IV(3)-beta-GlcNAc-nLc4Cer(d18:1(4E)) + UDP + H(+)</text>
        <dbReference type="Rhea" id="RHEA:23004"/>
        <dbReference type="ChEBI" id="CHEBI:15378"/>
        <dbReference type="ChEBI" id="CHEBI:17006"/>
        <dbReference type="ChEBI" id="CHEBI:57705"/>
        <dbReference type="ChEBI" id="CHEBI:58223"/>
        <dbReference type="ChEBI" id="CHEBI:142448"/>
    </reaction>
    <physiologicalReaction direction="left-to-right" evidence="12">
        <dbReference type="Rhea" id="RHEA:23005"/>
    </physiologicalReaction>
</comment>
<comment type="catalytic activity">
    <reaction evidence="13">
        <text>a beta-D-Gal-(1-&gt;4)-beta-D-Glc-(1&lt;-&gt;1)-Cer(d18:1(4E)) + UDP-N-acetyl-alpha-D-glucosamine = a beta-D-GlcNAc-(1-&gt;3)-beta-D-Gal-(1-&gt;4)-beta-D-Glc-(1&lt;-&gt;1)-Cer(d18:1(4E)) + UDP + H(+)</text>
        <dbReference type="Rhea" id="RHEA:13905"/>
        <dbReference type="ChEBI" id="CHEBI:15378"/>
        <dbReference type="ChEBI" id="CHEBI:17103"/>
        <dbReference type="ChEBI" id="CHEBI:17950"/>
        <dbReference type="ChEBI" id="CHEBI:57705"/>
        <dbReference type="ChEBI" id="CHEBI:58223"/>
        <dbReference type="EC" id="2.4.1.206"/>
    </reaction>
    <physiologicalReaction direction="left-to-right" evidence="13">
        <dbReference type="Rhea" id="RHEA:13906"/>
    </physiologicalReaction>
</comment>
<evidence type="ECO:0000256" key="7">
    <source>
        <dbReference type="ARBA" id="ARBA00022968"/>
    </source>
</evidence>
<evidence type="ECO:0000256" key="4">
    <source>
        <dbReference type="ARBA" id="ARBA00022676"/>
    </source>
</evidence>
<dbReference type="PANTHER" id="PTHR11214">
    <property type="entry name" value="BETA-1,3-N-ACETYLGLUCOSAMINYLTRANSFERASE"/>
    <property type="match status" value="1"/>
</dbReference>
<evidence type="ECO:0000256" key="12">
    <source>
        <dbReference type="ARBA" id="ARBA00048750"/>
    </source>
</evidence>
<keyword evidence="11" id="KW-0325">Glycoprotein</keyword>
<protein>
    <recommendedName>
        <fullName evidence="14">Hexosyltransferase</fullName>
        <ecNumber evidence="14">2.4.1.-</ecNumber>
    </recommendedName>
</protein>
<comment type="pathway">
    <text evidence="2">Protein modification; protein glycosylation.</text>
</comment>
<evidence type="ECO:0000256" key="14">
    <source>
        <dbReference type="RuleBase" id="RU363063"/>
    </source>
</evidence>
<dbReference type="GO" id="GO:0000139">
    <property type="term" value="C:Golgi membrane"/>
    <property type="evidence" value="ECO:0007669"/>
    <property type="project" value="UniProtKB-SubCell"/>
</dbReference>
<evidence type="ECO:0000256" key="10">
    <source>
        <dbReference type="ARBA" id="ARBA00023136"/>
    </source>
</evidence>
<evidence type="ECO:0000256" key="6">
    <source>
        <dbReference type="ARBA" id="ARBA00022692"/>
    </source>
</evidence>
<dbReference type="Ensembl" id="ENSBIXT00000049612.1">
    <property type="protein sequence ID" value="ENSBIXP00000040007.1"/>
    <property type="gene ID" value="ENSBIXG00000024047.1"/>
</dbReference>
<evidence type="ECO:0000256" key="5">
    <source>
        <dbReference type="ARBA" id="ARBA00022679"/>
    </source>
</evidence>
<sequence>MDVRMFVSGRRVKKWQFIQLFATCFVLSLMFFWIPIDNHIVSHMKSYSYRYLINSYNFVNDSLSLKRSEEGVPRYQYLINHEDKCQMQDVLLLLFVKTAPENYNRRSAIRKTWGNEKYVCSQLNANIKTLFVLGTPSDPLIRERLQKRLVWEDKMYNDIIQQDFADSFYNLTLKFLLQFSWANRFCPHAKFLMTADDDIFIHMPNLIEYLQSLERIGVQDFWVGRVHRGAPPVRDKRSKYYVSYEMYQWPAYPDYTAGAAYVISGDVAAKVYEASQTLNSSLYIDDVFMGLCANKIGIVPQYHVFFSGEGKTPYHPCIYEKMMTSHGHVEDLQDLWTDATDPKDSSLGRPPLPTPSLKLVLRSGLMTDLTPLIKILWTDPVALSSPGNAPSLPPGWYSCLGTGHNPSFPLSGISPHFLSHQCSLNIYRLDELKIV</sequence>
<reference evidence="15 16" key="1">
    <citation type="submission" date="2018-11" db="EMBL/GenBank/DDBJ databases">
        <title>Haplotype-resolved cattle genomes.</title>
        <authorList>
            <person name="Low W.Y."/>
            <person name="Tearle R."/>
            <person name="Bickhart D.M."/>
            <person name="Rosen B.D."/>
            <person name="Koren S."/>
            <person name="Rhie A."/>
            <person name="Hiendleder S."/>
            <person name="Phillippy A.M."/>
            <person name="Smith T.P.L."/>
            <person name="Williams J.L."/>
        </authorList>
    </citation>
    <scope>NUCLEOTIDE SEQUENCE [LARGE SCALE GENOMIC DNA]</scope>
</reference>
<keyword evidence="6 14" id="KW-0812">Transmembrane</keyword>